<feature type="compositionally biased region" description="Gly residues" evidence="1">
    <location>
        <begin position="1"/>
        <end position="10"/>
    </location>
</feature>
<comment type="caution">
    <text evidence="2">The sequence shown here is derived from an EMBL/GenBank/DDBJ whole genome shotgun (WGS) entry which is preliminary data.</text>
</comment>
<proteinExistence type="predicted"/>
<organism evidence="2 3">
    <name type="scientific">Chromobacterium subtsugae</name>
    <dbReference type="NCBI Taxonomy" id="251747"/>
    <lineage>
        <taxon>Bacteria</taxon>
        <taxon>Pseudomonadati</taxon>
        <taxon>Pseudomonadota</taxon>
        <taxon>Betaproteobacteria</taxon>
        <taxon>Neisseriales</taxon>
        <taxon>Chromobacteriaceae</taxon>
        <taxon>Chromobacterium</taxon>
    </lineage>
</organism>
<evidence type="ECO:0000256" key="1">
    <source>
        <dbReference type="SAM" id="MobiDB-lite"/>
    </source>
</evidence>
<protein>
    <submittedName>
        <fullName evidence="2">Uncharacterized protein</fullName>
    </submittedName>
</protein>
<dbReference type="EMBL" id="JAHDTB010000055">
    <property type="protein sequence ID" value="MBW8290404.1"/>
    <property type="molecule type" value="Genomic_DNA"/>
</dbReference>
<feature type="compositionally biased region" description="Polar residues" evidence="1">
    <location>
        <begin position="13"/>
        <end position="23"/>
    </location>
</feature>
<feature type="compositionally biased region" description="Polar residues" evidence="1">
    <location>
        <begin position="76"/>
        <end position="94"/>
    </location>
</feature>
<evidence type="ECO:0000313" key="3">
    <source>
        <dbReference type="Proteomes" id="UP000711178"/>
    </source>
</evidence>
<feature type="region of interest" description="Disordered" evidence="1">
    <location>
        <begin position="52"/>
        <end position="139"/>
    </location>
</feature>
<feature type="region of interest" description="Disordered" evidence="1">
    <location>
        <begin position="1"/>
        <end position="26"/>
    </location>
</feature>
<evidence type="ECO:0000313" key="2">
    <source>
        <dbReference type="EMBL" id="MBW8290404.1"/>
    </source>
</evidence>
<gene>
    <name evidence="2" type="ORF">KIF53_22480</name>
</gene>
<reference evidence="2 3" key="1">
    <citation type="submission" date="2021-05" db="EMBL/GenBank/DDBJ databases">
        <title>Draft Whole Genome Sequencing Of Biosensor Chromobacterium violaceum Strain CV026 Reveals A Regulatory RNA In Chromobacterium violaceum Phenotype Regulatory Network.</title>
        <authorList>
            <person name="Hong K.W."/>
            <person name="Chan K.G."/>
            <person name="Chang C.-Y."/>
        </authorList>
    </citation>
    <scope>NUCLEOTIDE SEQUENCE [LARGE SCALE GENOMIC DNA]</scope>
    <source>
        <strain evidence="2 3">ATCC 31532</strain>
    </source>
</reference>
<feature type="compositionally biased region" description="Low complexity" evidence="1">
    <location>
        <begin position="113"/>
        <end position="128"/>
    </location>
</feature>
<name>A0ABS7FJY7_9NEIS</name>
<keyword evidence="3" id="KW-1185">Reference proteome</keyword>
<dbReference type="RefSeq" id="WP_043579815.1">
    <property type="nucleotide sequence ID" value="NZ_CP142381.1"/>
</dbReference>
<dbReference type="GeneID" id="89684465"/>
<dbReference type="Proteomes" id="UP000711178">
    <property type="component" value="Unassembled WGS sequence"/>
</dbReference>
<sequence length="139" mass="13717">MSVSSIGGGASNWPVQNSGSATWQQNQQNFQQLASALQSGNLGQAQSAYSSLTANLPNGGNGSGSQSNSPFAQLGQALQSGNLQSAQQAFQTLQSQHSGHHHRHGGGGGGESSGADASTSTSASSNSGGTVGSLLDTTA</sequence>
<accession>A0ABS7FJY7</accession>